<dbReference type="EMBL" id="NCSJ02000430">
    <property type="protein sequence ID" value="RFU24573.1"/>
    <property type="molecule type" value="Genomic_DNA"/>
</dbReference>
<feature type="non-terminal residue" evidence="1">
    <location>
        <position position="1"/>
    </location>
</feature>
<dbReference type="AlphaFoldDB" id="A0A3E2GUX7"/>
<accession>A0A3E2GUX7</accession>
<dbReference type="GO" id="GO:0061671">
    <property type="term" value="C:Cbp3p-Cbp6 complex"/>
    <property type="evidence" value="ECO:0007669"/>
    <property type="project" value="InterPro"/>
</dbReference>
<dbReference type="PANTHER" id="PTHR28250:SF1">
    <property type="entry name" value="CYTOCHROME B PRE-MRNA-PROCESSING PROTEIN 6"/>
    <property type="match status" value="1"/>
</dbReference>
<dbReference type="GO" id="GO:0043022">
    <property type="term" value="F:ribosome binding"/>
    <property type="evidence" value="ECO:0007669"/>
    <property type="project" value="InterPro"/>
</dbReference>
<dbReference type="GO" id="GO:0034551">
    <property type="term" value="P:mitochondrial respiratory chain complex III assembly"/>
    <property type="evidence" value="ECO:0007669"/>
    <property type="project" value="TreeGrafter"/>
</dbReference>
<proteinExistence type="predicted"/>
<evidence type="ECO:0000313" key="2">
    <source>
        <dbReference type="Proteomes" id="UP000258309"/>
    </source>
</evidence>
<organism evidence="1 2">
    <name type="scientific">Scytalidium lignicola</name>
    <name type="common">Hyphomycete</name>
    <dbReference type="NCBI Taxonomy" id="5539"/>
    <lineage>
        <taxon>Eukaryota</taxon>
        <taxon>Fungi</taxon>
        <taxon>Dikarya</taxon>
        <taxon>Ascomycota</taxon>
        <taxon>Pezizomycotina</taxon>
        <taxon>Leotiomycetes</taxon>
        <taxon>Leotiomycetes incertae sedis</taxon>
        <taxon>Scytalidium</taxon>
    </lineage>
</organism>
<keyword evidence="2" id="KW-1185">Reference proteome</keyword>
<evidence type="ECO:0000313" key="1">
    <source>
        <dbReference type="EMBL" id="RFU24573.1"/>
    </source>
</evidence>
<comment type="caution">
    <text evidence="1">The sequence shown here is derived from an EMBL/GenBank/DDBJ whole genome shotgun (WGS) entry which is preliminary data.</text>
</comment>
<name>A0A3E2GUX7_SCYLI</name>
<dbReference type="Proteomes" id="UP000258309">
    <property type="component" value="Unassembled WGS sequence"/>
</dbReference>
<dbReference type="OMA" id="LKHWPTD"/>
<gene>
    <name evidence="1" type="ORF">B7463_g11761</name>
</gene>
<protein>
    <submittedName>
        <fullName evidence="1">Uncharacterized protein</fullName>
    </submittedName>
</protein>
<dbReference type="Pfam" id="PF20180">
    <property type="entry name" value="UQCC2_CBP6"/>
    <property type="match status" value="1"/>
</dbReference>
<dbReference type="PANTHER" id="PTHR28250">
    <property type="entry name" value="CYTOCHROME B PRE-MRNA-PROCESSING PROTEIN 6"/>
    <property type="match status" value="1"/>
</dbReference>
<feature type="non-terminal residue" evidence="1">
    <location>
        <position position="116"/>
    </location>
</feature>
<dbReference type="OrthoDB" id="2107880at2759"/>
<dbReference type="InterPro" id="IPR037653">
    <property type="entry name" value="Cbp6"/>
</dbReference>
<reference evidence="1 2" key="1">
    <citation type="submission" date="2018-05" db="EMBL/GenBank/DDBJ databases">
        <title>Draft genome sequence of Scytalidium lignicola DSM 105466, a ubiquitous saprotrophic fungus.</title>
        <authorList>
            <person name="Buettner E."/>
            <person name="Gebauer A.M."/>
            <person name="Hofrichter M."/>
            <person name="Liers C."/>
            <person name="Kellner H."/>
        </authorList>
    </citation>
    <scope>NUCLEOTIDE SEQUENCE [LARGE SCALE GENOMIC DNA]</scope>
    <source>
        <strain evidence="1 2">DSM 105466</strain>
    </source>
</reference>
<sequence length="116" mass="13930">MSKSVAYRHYQRILSKWPKDPLRPEVQFQNAMRRRIDRQFAAQSSVNEKAELENVNTLYSLLGNRYRQMYPIKGSLLQPASNTTHYTDLMKELEEAPTRSWFGRMTNRWRGFLRFQ</sequence>